<dbReference type="RefSeq" id="WP_071087426.1">
    <property type="nucleotide sequence ID" value="NZ_MBLM01000135.1"/>
</dbReference>
<dbReference type="PANTHER" id="PTHR30204">
    <property type="entry name" value="REDOX-CYCLING DRUG-SENSING TRANSCRIPTIONAL ACTIVATOR SOXR"/>
    <property type="match status" value="1"/>
</dbReference>
<keyword evidence="5" id="KW-1185">Reference proteome</keyword>
<reference evidence="5" key="1">
    <citation type="submission" date="2016-07" db="EMBL/GenBank/DDBJ databases">
        <title>Sequence Frankia sp. strain CcI1.17.</title>
        <authorList>
            <person name="Ghodhbane-Gtari F."/>
            <person name="Swanson E."/>
            <person name="Gueddou A."/>
            <person name="Morris K."/>
            <person name="Hezbri K."/>
            <person name="Ktari A."/>
            <person name="Nouioui I."/>
            <person name="Abebe-Akele F."/>
            <person name="Simpson S."/>
            <person name="Thomas K."/>
            <person name="Gtari M."/>
            <person name="Tisa L.S."/>
            <person name="Hurst S."/>
        </authorList>
    </citation>
    <scope>NUCLEOTIDE SEQUENCE [LARGE SCALE GENOMIC DNA]</scope>
    <source>
        <strain evidence="5">Cc1.17</strain>
    </source>
</reference>
<feature type="domain" description="HTH merR-type" evidence="3">
    <location>
        <begin position="4"/>
        <end position="74"/>
    </location>
</feature>
<feature type="region of interest" description="Disordered" evidence="2">
    <location>
        <begin position="274"/>
        <end position="300"/>
    </location>
</feature>
<dbReference type="PANTHER" id="PTHR30204:SF97">
    <property type="entry name" value="MERR FAMILY REGULATORY PROTEIN"/>
    <property type="match status" value="1"/>
</dbReference>
<dbReference type="SUPFAM" id="SSF55136">
    <property type="entry name" value="Probable bacterial effector-binding domain"/>
    <property type="match status" value="1"/>
</dbReference>
<sequence>MRTGLTIGDFSRITHLSVKMLRRYHEAGLLEPAEVDPSSGYRYYTTAQVPTAQVIHRFRELGMPVREIGRILSTPDPEARALLVAEHLRRVELQLESTRSAVATLRRLLVPTGTPVEVDLRTRPPTRAVAIGATVVRDQVVAWYDEAMTELDATLAAAGLEPSGPHGGLYDDTLFTDGHGHALVYIPVHVPASAGGRVRTVTLPAAELAVTVHHGPHDDIDVTYGVLGTYIAEQAITVSGPVHEIYVVGPRDTPDASAWRTEIGWPVFRTWAGQPSASGAAREADPVGPSEGWPRPSARG</sequence>
<dbReference type="Proteomes" id="UP000179627">
    <property type="component" value="Unassembled WGS sequence"/>
</dbReference>
<gene>
    <name evidence="4" type="ORF">CC117_23850</name>
</gene>
<dbReference type="Pfam" id="PF13411">
    <property type="entry name" value="MerR_1"/>
    <property type="match status" value="1"/>
</dbReference>
<dbReference type="Gene3D" id="1.10.1660.10">
    <property type="match status" value="1"/>
</dbReference>
<evidence type="ECO:0000256" key="1">
    <source>
        <dbReference type="ARBA" id="ARBA00023125"/>
    </source>
</evidence>
<dbReference type="Pfam" id="PF06445">
    <property type="entry name" value="GyrI-like"/>
    <property type="match status" value="1"/>
</dbReference>
<comment type="caution">
    <text evidence="4">The sequence shown here is derived from an EMBL/GenBank/DDBJ whole genome shotgun (WGS) entry which is preliminary data.</text>
</comment>
<evidence type="ECO:0000313" key="5">
    <source>
        <dbReference type="Proteomes" id="UP000179627"/>
    </source>
</evidence>
<dbReference type="CDD" id="cd01107">
    <property type="entry name" value="HTH_BmrR"/>
    <property type="match status" value="1"/>
</dbReference>
<dbReference type="InterPro" id="IPR000551">
    <property type="entry name" value="MerR-type_HTH_dom"/>
</dbReference>
<dbReference type="PROSITE" id="PS50937">
    <property type="entry name" value="HTH_MERR_2"/>
    <property type="match status" value="1"/>
</dbReference>
<dbReference type="GO" id="GO:0003677">
    <property type="term" value="F:DNA binding"/>
    <property type="evidence" value="ECO:0007669"/>
    <property type="project" value="UniProtKB-KW"/>
</dbReference>
<dbReference type="InterPro" id="IPR047057">
    <property type="entry name" value="MerR_fam"/>
</dbReference>
<protein>
    <submittedName>
        <fullName evidence="4">MerR family transcriptional regulator</fullName>
    </submittedName>
</protein>
<dbReference type="GO" id="GO:0003700">
    <property type="term" value="F:DNA-binding transcription factor activity"/>
    <property type="evidence" value="ECO:0007669"/>
    <property type="project" value="InterPro"/>
</dbReference>
<keyword evidence="1" id="KW-0238">DNA-binding</keyword>
<evidence type="ECO:0000259" key="3">
    <source>
        <dbReference type="PROSITE" id="PS50937"/>
    </source>
</evidence>
<evidence type="ECO:0000256" key="2">
    <source>
        <dbReference type="SAM" id="MobiDB-lite"/>
    </source>
</evidence>
<dbReference type="InterPro" id="IPR010499">
    <property type="entry name" value="AraC_E-bd"/>
</dbReference>
<dbReference type="EMBL" id="MBLM01000135">
    <property type="protein sequence ID" value="OHV33069.1"/>
    <property type="molecule type" value="Genomic_DNA"/>
</dbReference>
<evidence type="ECO:0000313" key="4">
    <source>
        <dbReference type="EMBL" id="OHV33069.1"/>
    </source>
</evidence>
<accession>A0A1S1QHJ7</accession>
<organism evidence="4 5">
    <name type="scientific">Parafrankia colletiae</name>
    <dbReference type="NCBI Taxonomy" id="573497"/>
    <lineage>
        <taxon>Bacteria</taxon>
        <taxon>Bacillati</taxon>
        <taxon>Actinomycetota</taxon>
        <taxon>Actinomycetes</taxon>
        <taxon>Frankiales</taxon>
        <taxon>Frankiaceae</taxon>
        <taxon>Parafrankia</taxon>
    </lineage>
</organism>
<dbReference type="InterPro" id="IPR029442">
    <property type="entry name" value="GyrI-like"/>
</dbReference>
<dbReference type="InterPro" id="IPR009061">
    <property type="entry name" value="DNA-bd_dom_put_sf"/>
</dbReference>
<dbReference type="OrthoDB" id="7849865at2"/>
<dbReference type="Gene3D" id="3.20.80.10">
    <property type="entry name" value="Regulatory factor, effector binding domain"/>
    <property type="match status" value="1"/>
</dbReference>
<name>A0A1S1QHJ7_9ACTN</name>
<dbReference type="SMART" id="SM00422">
    <property type="entry name" value="HTH_MERR"/>
    <property type="match status" value="1"/>
</dbReference>
<dbReference type="SUPFAM" id="SSF46955">
    <property type="entry name" value="Putative DNA-binding domain"/>
    <property type="match status" value="1"/>
</dbReference>
<dbReference type="AlphaFoldDB" id="A0A1S1QHJ7"/>
<dbReference type="SMART" id="SM00871">
    <property type="entry name" value="AraC_E_bind"/>
    <property type="match status" value="1"/>
</dbReference>
<dbReference type="InterPro" id="IPR011256">
    <property type="entry name" value="Reg_factor_effector_dom_sf"/>
</dbReference>
<proteinExistence type="predicted"/>